<protein>
    <submittedName>
        <fullName evidence="6">Acetyltransferase</fullName>
    </submittedName>
</protein>
<evidence type="ECO:0000256" key="2">
    <source>
        <dbReference type="ARBA" id="ARBA00022679"/>
    </source>
</evidence>
<accession>A0ABT0TNN5</accession>
<evidence type="ECO:0000256" key="3">
    <source>
        <dbReference type="ARBA" id="ARBA00022737"/>
    </source>
</evidence>
<proteinExistence type="inferred from homology"/>
<dbReference type="NCBIfam" id="TIGR03570">
    <property type="entry name" value="NeuD_NnaD"/>
    <property type="match status" value="1"/>
</dbReference>
<name>A0ABT0TNN5_9FLAO</name>
<feature type="domain" description="PglD N-terminal" evidence="5">
    <location>
        <begin position="4"/>
        <end position="74"/>
    </location>
</feature>
<dbReference type="InterPro" id="IPR041561">
    <property type="entry name" value="PglD_N"/>
</dbReference>
<comment type="caution">
    <text evidence="6">The sequence shown here is derived from an EMBL/GenBank/DDBJ whole genome shotgun (WGS) entry which is preliminary data.</text>
</comment>
<keyword evidence="7" id="KW-1185">Reference proteome</keyword>
<evidence type="ECO:0000313" key="7">
    <source>
        <dbReference type="Proteomes" id="UP001317191"/>
    </source>
</evidence>
<reference evidence="6 7" key="1">
    <citation type="submission" date="2022-05" db="EMBL/GenBank/DDBJ databases">
        <title>Flavobacterium sp., isolated from activated sludge.</title>
        <authorList>
            <person name="Ran Q."/>
        </authorList>
    </citation>
    <scope>NUCLEOTIDE SEQUENCE [LARGE SCALE GENOMIC DNA]</scope>
    <source>
        <strain evidence="6 7">HXWNR70</strain>
    </source>
</reference>
<sequence>MENKVIVYGASGHGKVIIDILQKNNVSIHAVIDDNPNCESILGLKVHRPSDLDFSEKYQMILSIGNNEIRKKLSLQLHQIDYTNAFHPKAIISNHAVINPGTVVMAGAIVNAGAVIGKHVIINTSAIVEHDCVISDFVHISPNASLAGGVQIGEGTQVGLGASVIQNVKIGKWAVIGAGAVVINDVPDFAVMVGIPAKSIKFHTNE</sequence>
<dbReference type="Pfam" id="PF17836">
    <property type="entry name" value="PglD_N"/>
    <property type="match status" value="1"/>
</dbReference>
<keyword evidence="2" id="KW-0808">Transferase</keyword>
<dbReference type="SUPFAM" id="SSF51161">
    <property type="entry name" value="Trimeric LpxA-like enzymes"/>
    <property type="match status" value="1"/>
</dbReference>
<dbReference type="InterPro" id="IPR011004">
    <property type="entry name" value="Trimer_LpxA-like_sf"/>
</dbReference>
<dbReference type="InterPro" id="IPR018357">
    <property type="entry name" value="Hexapep_transf_CS"/>
</dbReference>
<gene>
    <name evidence="6" type="ORF">NAT50_07040</name>
</gene>
<evidence type="ECO:0000256" key="4">
    <source>
        <dbReference type="ARBA" id="ARBA00023315"/>
    </source>
</evidence>
<evidence type="ECO:0000313" key="6">
    <source>
        <dbReference type="EMBL" id="MCL9809111.1"/>
    </source>
</evidence>
<dbReference type="Gene3D" id="3.40.50.20">
    <property type="match status" value="1"/>
</dbReference>
<keyword evidence="4" id="KW-0012">Acyltransferase</keyword>
<dbReference type="EMBL" id="JAMLJM010000004">
    <property type="protein sequence ID" value="MCL9809111.1"/>
    <property type="molecule type" value="Genomic_DNA"/>
</dbReference>
<comment type="similarity">
    <text evidence="1">Belongs to the transferase hexapeptide repeat family.</text>
</comment>
<dbReference type="PANTHER" id="PTHR43300">
    <property type="entry name" value="ACETYLTRANSFERASE"/>
    <property type="match status" value="1"/>
</dbReference>
<evidence type="ECO:0000259" key="5">
    <source>
        <dbReference type="Pfam" id="PF17836"/>
    </source>
</evidence>
<dbReference type="PROSITE" id="PS00101">
    <property type="entry name" value="HEXAPEP_TRANSFERASES"/>
    <property type="match status" value="1"/>
</dbReference>
<dbReference type="InterPro" id="IPR020019">
    <property type="entry name" value="AcTrfase_PglD-like"/>
</dbReference>
<dbReference type="CDD" id="cd03360">
    <property type="entry name" value="LbH_AT_putative"/>
    <property type="match status" value="1"/>
</dbReference>
<dbReference type="RefSeq" id="WP_250592518.1">
    <property type="nucleotide sequence ID" value="NZ_JAMLJM010000004.1"/>
</dbReference>
<dbReference type="Pfam" id="PF00132">
    <property type="entry name" value="Hexapep"/>
    <property type="match status" value="1"/>
</dbReference>
<dbReference type="Gene3D" id="2.160.10.10">
    <property type="entry name" value="Hexapeptide repeat proteins"/>
    <property type="match status" value="1"/>
</dbReference>
<keyword evidence="3" id="KW-0677">Repeat</keyword>
<dbReference type="Proteomes" id="UP001317191">
    <property type="component" value="Unassembled WGS sequence"/>
</dbReference>
<dbReference type="InterPro" id="IPR050179">
    <property type="entry name" value="Trans_hexapeptide_repeat"/>
</dbReference>
<dbReference type="PANTHER" id="PTHR43300:SF7">
    <property type="entry name" value="UDP-N-ACETYLBACILLOSAMINE N-ACETYLTRANSFERASE"/>
    <property type="match status" value="1"/>
</dbReference>
<organism evidence="6 7">
    <name type="scientific">Flavobacterium luminosum</name>
    <dbReference type="NCBI Taxonomy" id="2949086"/>
    <lineage>
        <taxon>Bacteria</taxon>
        <taxon>Pseudomonadati</taxon>
        <taxon>Bacteroidota</taxon>
        <taxon>Flavobacteriia</taxon>
        <taxon>Flavobacteriales</taxon>
        <taxon>Flavobacteriaceae</taxon>
        <taxon>Flavobacterium</taxon>
    </lineage>
</organism>
<dbReference type="InterPro" id="IPR001451">
    <property type="entry name" value="Hexapep"/>
</dbReference>
<evidence type="ECO:0000256" key="1">
    <source>
        <dbReference type="ARBA" id="ARBA00007274"/>
    </source>
</evidence>